<accession>A0ABV9AP63</accession>
<dbReference type="EMBL" id="JBHSFK010000011">
    <property type="protein sequence ID" value="MFC4501439.1"/>
    <property type="molecule type" value="Genomic_DNA"/>
</dbReference>
<evidence type="ECO:0000313" key="2">
    <source>
        <dbReference type="Proteomes" id="UP001595839"/>
    </source>
</evidence>
<comment type="caution">
    <text evidence="1">The sequence shown here is derived from an EMBL/GenBank/DDBJ whole genome shotgun (WGS) entry which is preliminary data.</text>
</comment>
<dbReference type="SUPFAM" id="SSF53613">
    <property type="entry name" value="Ribokinase-like"/>
    <property type="match status" value="1"/>
</dbReference>
<dbReference type="RefSeq" id="WP_381163903.1">
    <property type="nucleotide sequence ID" value="NZ_JBHSFK010000011.1"/>
</dbReference>
<sequence length="93" mass="9357">MPPRGLRPEHLAALPDGGALPPGAALHGAGDAFTAATLAHLHRTGRLGREGVDGLDGGEIARLLSYAVEIAADTCTRAGAQPPYRSDGVPAPA</sequence>
<reference evidence="2" key="1">
    <citation type="journal article" date="2019" name="Int. J. Syst. Evol. Microbiol.">
        <title>The Global Catalogue of Microorganisms (GCM) 10K type strain sequencing project: providing services to taxonomists for standard genome sequencing and annotation.</title>
        <authorList>
            <consortium name="The Broad Institute Genomics Platform"/>
            <consortium name="The Broad Institute Genome Sequencing Center for Infectious Disease"/>
            <person name="Wu L."/>
            <person name="Ma J."/>
        </authorList>
    </citation>
    <scope>NUCLEOTIDE SEQUENCE [LARGE SCALE GENOMIC DNA]</scope>
    <source>
        <strain evidence="2">CGMCC 4.7177</strain>
    </source>
</reference>
<evidence type="ECO:0000313" key="1">
    <source>
        <dbReference type="EMBL" id="MFC4501439.1"/>
    </source>
</evidence>
<dbReference type="InterPro" id="IPR029056">
    <property type="entry name" value="Ribokinase-like"/>
</dbReference>
<dbReference type="Gene3D" id="3.40.1190.20">
    <property type="match status" value="1"/>
</dbReference>
<proteinExistence type="predicted"/>
<protein>
    <recommendedName>
        <fullName evidence="3">Carbohydrate kinase PfkB domain-containing protein</fullName>
    </recommendedName>
</protein>
<name>A0ABV9AP63_9ACTN</name>
<dbReference type="Proteomes" id="UP001595839">
    <property type="component" value="Unassembled WGS sequence"/>
</dbReference>
<keyword evidence="2" id="KW-1185">Reference proteome</keyword>
<gene>
    <name evidence="1" type="ORF">ACFPIH_18200</name>
</gene>
<organism evidence="1 2">
    <name type="scientific">Streptomyces vulcanius</name>
    <dbReference type="NCBI Taxonomy" id="1441876"/>
    <lineage>
        <taxon>Bacteria</taxon>
        <taxon>Bacillati</taxon>
        <taxon>Actinomycetota</taxon>
        <taxon>Actinomycetes</taxon>
        <taxon>Kitasatosporales</taxon>
        <taxon>Streptomycetaceae</taxon>
        <taxon>Streptomyces</taxon>
    </lineage>
</organism>
<evidence type="ECO:0008006" key="3">
    <source>
        <dbReference type="Google" id="ProtNLM"/>
    </source>
</evidence>